<accession>A0A6J8CWN6</accession>
<dbReference type="AlphaFoldDB" id="A0A6J8CWN6"/>
<sequence>MKLRSTGRKPLVPTRYDIEKIQDHKVKNAFILQLKNKFQALTDNSDMIPAETTEVNSKWDQIKTIYETTSENCLGFKHGEKMKKWITPDEDIEVGDLKDGHIDERNVNINDDVTNDIDKRFMNDSDERDVTDIDERDVNDIDEHYVDDSQYIDILKLSSSN</sequence>
<keyword evidence="2" id="KW-1185">Reference proteome</keyword>
<dbReference type="Proteomes" id="UP000507470">
    <property type="component" value="Unassembled WGS sequence"/>
</dbReference>
<protein>
    <submittedName>
        <fullName evidence="1">Uncharacterized protein</fullName>
    </submittedName>
</protein>
<proteinExistence type="predicted"/>
<gene>
    <name evidence="1" type="ORF">MCOR_34250</name>
</gene>
<reference evidence="1 2" key="1">
    <citation type="submission" date="2020-06" db="EMBL/GenBank/DDBJ databases">
        <authorList>
            <person name="Li R."/>
            <person name="Bekaert M."/>
        </authorList>
    </citation>
    <scope>NUCLEOTIDE SEQUENCE [LARGE SCALE GENOMIC DNA]</scope>
    <source>
        <strain evidence="2">wild</strain>
    </source>
</reference>
<organism evidence="1 2">
    <name type="scientific">Mytilus coruscus</name>
    <name type="common">Sea mussel</name>
    <dbReference type="NCBI Taxonomy" id="42192"/>
    <lineage>
        <taxon>Eukaryota</taxon>
        <taxon>Metazoa</taxon>
        <taxon>Spiralia</taxon>
        <taxon>Lophotrochozoa</taxon>
        <taxon>Mollusca</taxon>
        <taxon>Bivalvia</taxon>
        <taxon>Autobranchia</taxon>
        <taxon>Pteriomorphia</taxon>
        <taxon>Mytilida</taxon>
        <taxon>Mytiloidea</taxon>
        <taxon>Mytilidae</taxon>
        <taxon>Mytilinae</taxon>
        <taxon>Mytilus</taxon>
    </lineage>
</organism>
<dbReference type="OrthoDB" id="6159161at2759"/>
<evidence type="ECO:0000313" key="1">
    <source>
        <dbReference type="EMBL" id="CAC5400031.1"/>
    </source>
</evidence>
<name>A0A6J8CWN6_MYTCO</name>
<evidence type="ECO:0000313" key="2">
    <source>
        <dbReference type="Proteomes" id="UP000507470"/>
    </source>
</evidence>
<dbReference type="EMBL" id="CACVKT020006156">
    <property type="protein sequence ID" value="CAC5400031.1"/>
    <property type="molecule type" value="Genomic_DNA"/>
</dbReference>